<dbReference type="InParanoid" id="A0A3B1IU82"/>
<dbReference type="SMART" id="SM00220">
    <property type="entry name" value="S_TKc"/>
    <property type="match status" value="1"/>
</dbReference>
<dbReference type="Ensembl" id="ENSAMXT00000053673.1">
    <property type="protein sequence ID" value="ENSAMXP00000033498.1"/>
    <property type="gene ID" value="ENSAMXG00000031569.1"/>
</dbReference>
<proteinExistence type="predicted"/>
<dbReference type="SUPFAM" id="SSF56112">
    <property type="entry name" value="Protein kinase-like (PK-like)"/>
    <property type="match status" value="1"/>
</dbReference>
<reference evidence="3" key="2">
    <citation type="journal article" date="2014" name="Nat. Commun.">
        <title>The cavefish genome reveals candidate genes for eye loss.</title>
        <authorList>
            <person name="McGaugh S.E."/>
            <person name="Gross J.B."/>
            <person name="Aken B."/>
            <person name="Blin M."/>
            <person name="Borowsky R."/>
            <person name="Chalopin D."/>
            <person name="Hinaux H."/>
            <person name="Jeffery W.R."/>
            <person name="Keene A."/>
            <person name="Ma L."/>
            <person name="Minx P."/>
            <person name="Murphy D."/>
            <person name="O'Quin K.E."/>
            <person name="Retaux S."/>
            <person name="Rohner N."/>
            <person name="Searle S.M."/>
            <person name="Stahl B.A."/>
            <person name="Tabin C."/>
            <person name="Volff J.N."/>
            <person name="Yoshizawa M."/>
            <person name="Warren W.C."/>
        </authorList>
    </citation>
    <scope>NUCLEOTIDE SEQUENCE [LARGE SCALE GENOMIC DNA]</scope>
    <source>
        <strain evidence="3">female</strain>
    </source>
</reference>
<reference evidence="3" key="1">
    <citation type="submission" date="2013-03" db="EMBL/GenBank/DDBJ databases">
        <authorList>
            <person name="Jeffery W."/>
            <person name="Warren W."/>
            <person name="Wilson R.K."/>
        </authorList>
    </citation>
    <scope>NUCLEOTIDE SEQUENCE</scope>
    <source>
        <strain evidence="3">female</strain>
    </source>
</reference>
<dbReference type="Proteomes" id="UP000018467">
    <property type="component" value="Unassembled WGS sequence"/>
</dbReference>
<name>A0A3B1IU82_ASTMX</name>
<dbReference type="PANTHER" id="PTHR11909">
    <property type="entry name" value="CASEIN KINASE-RELATED"/>
    <property type="match status" value="1"/>
</dbReference>
<dbReference type="GO" id="GO:0004672">
    <property type="term" value="F:protein kinase activity"/>
    <property type="evidence" value="ECO:0007669"/>
    <property type="project" value="InterPro"/>
</dbReference>
<dbReference type="InterPro" id="IPR050235">
    <property type="entry name" value="CK1_Ser-Thr_kinase"/>
</dbReference>
<dbReference type="AlphaFoldDB" id="A0A3B1IU82"/>
<keyword evidence="3" id="KW-1185">Reference proteome</keyword>
<dbReference type="Gene3D" id="1.10.510.10">
    <property type="entry name" value="Transferase(Phosphotransferase) domain 1"/>
    <property type="match status" value="1"/>
</dbReference>
<evidence type="ECO:0000259" key="1">
    <source>
        <dbReference type="PROSITE" id="PS50011"/>
    </source>
</evidence>
<dbReference type="GO" id="GO:0005524">
    <property type="term" value="F:ATP binding"/>
    <property type="evidence" value="ECO:0007669"/>
    <property type="project" value="InterPro"/>
</dbReference>
<dbReference type="InterPro" id="IPR011009">
    <property type="entry name" value="Kinase-like_dom_sf"/>
</dbReference>
<feature type="domain" description="Protein kinase" evidence="1">
    <location>
        <begin position="1"/>
        <end position="313"/>
    </location>
</feature>
<dbReference type="Pfam" id="PF00069">
    <property type="entry name" value="Pkinase"/>
    <property type="match status" value="1"/>
</dbReference>
<dbReference type="STRING" id="7994.ENSAMXP00000033498"/>
<evidence type="ECO:0000313" key="2">
    <source>
        <dbReference type="Ensembl" id="ENSAMXP00000033498.1"/>
    </source>
</evidence>
<organism evidence="2 3">
    <name type="scientific">Astyanax mexicanus</name>
    <name type="common">Blind cave fish</name>
    <name type="synonym">Astyanax fasciatus mexicanus</name>
    <dbReference type="NCBI Taxonomy" id="7994"/>
    <lineage>
        <taxon>Eukaryota</taxon>
        <taxon>Metazoa</taxon>
        <taxon>Chordata</taxon>
        <taxon>Craniata</taxon>
        <taxon>Vertebrata</taxon>
        <taxon>Euteleostomi</taxon>
        <taxon>Actinopterygii</taxon>
        <taxon>Neopterygii</taxon>
        <taxon>Teleostei</taxon>
        <taxon>Ostariophysi</taxon>
        <taxon>Characiformes</taxon>
        <taxon>Characoidei</taxon>
        <taxon>Acestrorhamphidae</taxon>
        <taxon>Acestrorhamphinae</taxon>
        <taxon>Astyanax</taxon>
    </lineage>
</organism>
<dbReference type="Bgee" id="ENSAMXG00000031569">
    <property type="expression patterns" value="Expressed in testis and 14 other cell types or tissues"/>
</dbReference>
<protein>
    <submittedName>
        <fullName evidence="2">VRK serine/threonine kinase 3</fullName>
    </submittedName>
</protein>
<reference evidence="2" key="4">
    <citation type="submission" date="2025-09" db="UniProtKB">
        <authorList>
            <consortium name="Ensembl"/>
        </authorList>
    </citation>
    <scope>IDENTIFICATION</scope>
</reference>
<reference evidence="2" key="3">
    <citation type="submission" date="2025-08" db="UniProtKB">
        <authorList>
            <consortium name="Ensembl"/>
        </authorList>
    </citation>
    <scope>IDENTIFICATION</scope>
</reference>
<evidence type="ECO:0000313" key="3">
    <source>
        <dbReference type="Proteomes" id="UP000018467"/>
    </source>
</evidence>
<sequence>MCVCIMSKGRGKKVKRVCVVEPEEGAEFCDQSGKKWRLVKLLIQSDVELTYTVQQAGGRVSSDEWKHILRMGAKEGQLFSEQNFLQRAAKPTAVEKWMKKFSLDFLGIPSCVGFGVHESFLVFEDLGRTLQEVMGETLPERTVLQVALRLLDALEFIHENEYAHADLHAGNVYISTSVFLSGFGHAFRFCPGGKHVEYREGSRTPHQGNLNFISLDSHKGAGPSRRSDLQSLGFCLLCWMTGSLPWSDATPSGSVICAEKEKYMADVLGLMSSCFKKRRISGGLQSYLSQVVGLHYTERPDYSQLRSAFSDALHKLGGALGEPLICR</sequence>
<dbReference type="PROSITE" id="PS50011">
    <property type="entry name" value="PROTEIN_KINASE_DOM"/>
    <property type="match status" value="1"/>
</dbReference>
<dbReference type="GeneTree" id="ENSGT00940000158111"/>
<accession>A0A3B1IU82</accession>
<dbReference type="InterPro" id="IPR000719">
    <property type="entry name" value="Prot_kinase_dom"/>
</dbReference>